<evidence type="ECO:0000259" key="9">
    <source>
        <dbReference type="SMART" id="SM00846"/>
    </source>
</evidence>
<feature type="binding site" evidence="4">
    <location>
        <position position="182"/>
    </location>
    <ligand>
        <name>D-glyceraldehyde 3-phosphate</name>
        <dbReference type="ChEBI" id="CHEBI:59776"/>
    </ligand>
</feature>
<reference evidence="11 12" key="1">
    <citation type="submission" date="2015-09" db="EMBL/GenBank/DDBJ databases">
        <title>Draft genome sequence of Hydrogenibacillus schlegelii DSM 2000.</title>
        <authorList>
            <person name="Hemp J."/>
        </authorList>
    </citation>
    <scope>NUCLEOTIDE SEQUENCE [LARGE SCALE GENOMIC DNA]</scope>
    <source>
        <strain evidence="11 12">MA 48</strain>
    </source>
</reference>
<dbReference type="InterPro" id="IPR020831">
    <property type="entry name" value="GlycerAld/Erythrose_P_DH"/>
</dbReference>
<dbReference type="Gene3D" id="3.40.50.720">
    <property type="entry name" value="NAD(P)-binding Rossmann-like Domain"/>
    <property type="match status" value="1"/>
</dbReference>
<dbReference type="PRINTS" id="PR00078">
    <property type="entry name" value="G3PDHDRGNASE"/>
</dbReference>
<dbReference type="Pfam" id="PF00044">
    <property type="entry name" value="Gp_dh_N"/>
    <property type="match status" value="1"/>
</dbReference>
<organism evidence="11 12">
    <name type="scientific">Hydrogenibacillus schlegelii</name>
    <name type="common">Bacillus schlegelii</name>
    <dbReference type="NCBI Taxonomy" id="1484"/>
    <lineage>
        <taxon>Bacteria</taxon>
        <taxon>Bacillati</taxon>
        <taxon>Bacillota</taxon>
        <taxon>Bacilli</taxon>
        <taxon>Bacillales</taxon>
        <taxon>Bacillales Family X. Incertae Sedis</taxon>
        <taxon>Hydrogenibacillus</taxon>
    </lineage>
</organism>
<dbReference type="RefSeq" id="WP_066200151.1">
    <property type="nucleotide sequence ID" value="NZ_CBCSAS010000004.1"/>
</dbReference>
<dbReference type="GO" id="GO:0006006">
    <property type="term" value="P:glucose metabolic process"/>
    <property type="evidence" value="ECO:0007669"/>
    <property type="project" value="InterPro"/>
</dbReference>
<feature type="binding site" evidence="4">
    <location>
        <begin position="210"/>
        <end position="211"/>
    </location>
    <ligand>
        <name>D-glyceraldehyde 3-phosphate</name>
        <dbReference type="ChEBI" id="CHEBI:59776"/>
    </ligand>
</feature>
<dbReference type="STRING" id="1484.SA87_09520"/>
<dbReference type="EMBL" id="JXBB01000012">
    <property type="protein sequence ID" value="OAR04740.1"/>
    <property type="molecule type" value="Genomic_DNA"/>
</dbReference>
<dbReference type="GO" id="GO:0051287">
    <property type="term" value="F:NAD binding"/>
    <property type="evidence" value="ECO:0007669"/>
    <property type="project" value="InterPro"/>
</dbReference>
<protein>
    <recommendedName>
        <fullName evidence="8">Glyceraldehyde-3-phosphate dehydrogenase</fullName>
        <ecNumber evidence="8">1.2.1.-</ecNumber>
    </recommendedName>
</protein>
<dbReference type="FunFam" id="3.40.50.720:FF:000001">
    <property type="entry name" value="Glyceraldehyde-3-phosphate dehydrogenase"/>
    <property type="match status" value="1"/>
</dbReference>
<dbReference type="InterPro" id="IPR020830">
    <property type="entry name" value="GlycerAld_3-P_DH_AS"/>
</dbReference>
<dbReference type="GO" id="GO:0016620">
    <property type="term" value="F:oxidoreductase activity, acting on the aldehyde or oxo group of donors, NAD or NADP as acceptor"/>
    <property type="evidence" value="ECO:0007669"/>
    <property type="project" value="InterPro"/>
</dbReference>
<dbReference type="SMART" id="SM00846">
    <property type="entry name" value="Gp_dh_N"/>
    <property type="match status" value="1"/>
</dbReference>
<feature type="binding site" evidence="5">
    <location>
        <begin position="12"/>
        <end position="13"/>
    </location>
    <ligand>
        <name>NAD(+)</name>
        <dbReference type="ChEBI" id="CHEBI:57540"/>
    </ligand>
</feature>
<evidence type="ECO:0000313" key="10">
    <source>
        <dbReference type="EMBL" id="MBT9281406.1"/>
    </source>
</evidence>
<keyword evidence="2 8" id="KW-0560">Oxidoreductase</keyword>
<feature type="binding site" evidence="4">
    <location>
        <position position="233"/>
    </location>
    <ligand>
        <name>D-glyceraldehyde 3-phosphate</name>
        <dbReference type="ChEBI" id="CHEBI:59776"/>
    </ligand>
</feature>
<dbReference type="PANTHER" id="PTHR43148">
    <property type="entry name" value="GLYCERALDEHYDE-3-PHOSPHATE DEHYDROGENASE 2"/>
    <property type="match status" value="1"/>
</dbReference>
<feature type="binding site" evidence="5">
    <location>
        <position position="78"/>
    </location>
    <ligand>
        <name>NAD(+)</name>
        <dbReference type="ChEBI" id="CHEBI:57540"/>
    </ligand>
</feature>
<dbReference type="PROSITE" id="PS00071">
    <property type="entry name" value="GAPDH"/>
    <property type="match status" value="1"/>
</dbReference>
<evidence type="ECO:0000313" key="12">
    <source>
        <dbReference type="Proteomes" id="UP000243024"/>
    </source>
</evidence>
<dbReference type="CDD" id="cd05214">
    <property type="entry name" value="GAPDH_I_N"/>
    <property type="match status" value="1"/>
</dbReference>
<dbReference type="InterPro" id="IPR006424">
    <property type="entry name" value="Glyceraldehyde-3-P_DH_1"/>
</dbReference>
<dbReference type="EMBL" id="JAHHQF010000039">
    <property type="protein sequence ID" value="MBT9281406.1"/>
    <property type="molecule type" value="Genomic_DNA"/>
</dbReference>
<evidence type="ECO:0000256" key="2">
    <source>
        <dbReference type="ARBA" id="ARBA00023002"/>
    </source>
</evidence>
<dbReference type="OrthoDB" id="9803304at2"/>
<evidence type="ECO:0000256" key="6">
    <source>
        <dbReference type="PIRSR" id="PIRSR000149-4"/>
    </source>
</evidence>
<name>A0A132MG64_HYDSH</name>
<evidence type="ECO:0000313" key="11">
    <source>
        <dbReference type="EMBL" id="OAR04740.1"/>
    </source>
</evidence>
<dbReference type="GO" id="GO:0050661">
    <property type="term" value="F:NADP binding"/>
    <property type="evidence" value="ECO:0007669"/>
    <property type="project" value="InterPro"/>
</dbReference>
<feature type="site" description="Activates thiol group during catalysis" evidence="6">
    <location>
        <position position="179"/>
    </location>
</feature>
<evidence type="ECO:0000256" key="7">
    <source>
        <dbReference type="RuleBase" id="RU000397"/>
    </source>
</evidence>
<keyword evidence="12" id="KW-1185">Reference proteome</keyword>
<feature type="binding site" evidence="4">
    <location>
        <begin position="151"/>
        <end position="153"/>
    </location>
    <ligand>
        <name>D-glyceraldehyde 3-phosphate</name>
        <dbReference type="ChEBI" id="CHEBI:59776"/>
    </ligand>
</feature>
<keyword evidence="5" id="KW-0520">NAD</keyword>
<proteinExistence type="inferred from homology"/>
<dbReference type="NCBIfam" id="TIGR01534">
    <property type="entry name" value="GAPDH-I"/>
    <property type="match status" value="1"/>
</dbReference>
<feature type="binding site" evidence="5">
    <location>
        <position position="315"/>
    </location>
    <ligand>
        <name>NAD(+)</name>
        <dbReference type="ChEBI" id="CHEBI:57540"/>
    </ligand>
</feature>
<keyword evidence="5" id="KW-0547">Nucleotide-binding</keyword>
<evidence type="ECO:0000256" key="1">
    <source>
        <dbReference type="ARBA" id="ARBA00007406"/>
    </source>
</evidence>
<feature type="binding site" evidence="5">
    <location>
        <position position="120"/>
    </location>
    <ligand>
        <name>NAD(+)</name>
        <dbReference type="ChEBI" id="CHEBI:57540"/>
    </ligand>
</feature>
<evidence type="ECO:0000256" key="8">
    <source>
        <dbReference type="RuleBase" id="RU361160"/>
    </source>
</evidence>
<feature type="domain" description="Glyceraldehyde 3-phosphate dehydrogenase NAD(P) binding" evidence="9">
    <location>
        <begin position="3"/>
        <end position="152"/>
    </location>
</feature>
<dbReference type="FunFam" id="3.30.360.10:FF:000002">
    <property type="entry name" value="Glyceraldehyde-3-phosphate dehydrogenase"/>
    <property type="match status" value="1"/>
</dbReference>
<gene>
    <name evidence="10" type="primary">gap</name>
    <name evidence="10" type="ORF">KM312_01895</name>
    <name evidence="11" type="ORF">SA87_09520</name>
</gene>
<dbReference type="AlphaFoldDB" id="A0A132MG64"/>
<accession>A0A132MG64</accession>
<dbReference type="InterPro" id="IPR020828">
    <property type="entry name" value="GlycerAld_3-P_DH_NAD(P)-bd"/>
</dbReference>
<feature type="active site" description="Nucleophile" evidence="3">
    <location>
        <position position="152"/>
    </location>
</feature>
<dbReference type="EC" id="1.2.1.-" evidence="8"/>
<evidence type="ECO:0000256" key="3">
    <source>
        <dbReference type="PIRSR" id="PIRSR000149-1"/>
    </source>
</evidence>
<comment type="similarity">
    <text evidence="1 7">Belongs to the glyceraldehyde-3-phosphate dehydrogenase family.</text>
</comment>
<dbReference type="SUPFAM" id="SSF51735">
    <property type="entry name" value="NAD(P)-binding Rossmann-fold domains"/>
    <property type="match status" value="1"/>
</dbReference>
<dbReference type="SUPFAM" id="SSF55347">
    <property type="entry name" value="Glyceraldehyde-3-phosphate dehydrogenase-like, C-terminal domain"/>
    <property type="match status" value="1"/>
</dbReference>
<evidence type="ECO:0000256" key="4">
    <source>
        <dbReference type="PIRSR" id="PIRSR000149-2"/>
    </source>
</evidence>
<dbReference type="CDD" id="cd18126">
    <property type="entry name" value="GAPDH_I_C"/>
    <property type="match status" value="1"/>
</dbReference>
<comment type="caution">
    <text evidence="11">The sequence shown here is derived from an EMBL/GenBank/DDBJ whole genome shotgun (WGS) entry which is preliminary data.</text>
</comment>
<sequence>MGAKVGISGMGRIGRLTLRAAWGDPAIDIVAVNATTDARTLAHLLKYDSVQGRWGAEIDVDGDDLVIDGRRVRVVSDRDPARLPWGDLGVDVVLEATGKFTTREAAAAHLTAGAKKVIITTAAKSDDLMIVYGVNHEQYDPARHHIISSSSCTTNCLAPIVAVLHERFGIVEGAMTTVHSFTNDQRSLDNPHKDLRRARAASQSIVPTTTGAARAIGKIFPELQGRLNGLAIRVPTPTVSLVDLVVTVERPATVEALNAAFAEAAAGRLRGILDLSEEPLVSADYIGNPHSCVIDALSTMVIGERTVKVLGWYDNEMGFAHRMADLLRYVGARLDAVQDFASAGAGEAHHG</sequence>
<dbReference type="Proteomes" id="UP000243024">
    <property type="component" value="Unassembled WGS sequence"/>
</dbReference>
<dbReference type="InterPro" id="IPR020829">
    <property type="entry name" value="GlycerAld_3-P_DH_cat"/>
</dbReference>
<reference evidence="10" key="2">
    <citation type="journal article" date="2021" name="Microbiology">
        <title>Metagenomic Analysis of the Microbial Community in the Underground Coal Fire Area (Kemerovo Region, Russia) Revealed Predominance of Thermophilic Members of the Phyla Deinococcus-thermus, Aquificae, and Firmicutes.</title>
        <authorList>
            <person name="Kadnikov V."/>
            <person name="Mardanov A.V."/>
            <person name="Beletsky A.V."/>
            <person name="Karnachuk O.V."/>
            <person name="Ravin N.V."/>
        </authorList>
    </citation>
    <scope>NUCLEOTIDE SEQUENCE</scope>
    <source>
        <strain evidence="10">RBS10-49</strain>
    </source>
</reference>
<dbReference type="PIRSF" id="PIRSF000149">
    <property type="entry name" value="GAP_DH"/>
    <property type="match status" value="1"/>
</dbReference>
<dbReference type="Gene3D" id="3.30.360.10">
    <property type="entry name" value="Dihydrodipicolinate Reductase, domain 2"/>
    <property type="match status" value="1"/>
</dbReference>
<dbReference type="Pfam" id="PF02800">
    <property type="entry name" value="Gp_dh_C"/>
    <property type="match status" value="1"/>
</dbReference>
<dbReference type="InterPro" id="IPR036291">
    <property type="entry name" value="NAD(P)-bd_dom_sf"/>
</dbReference>
<evidence type="ECO:0000256" key="5">
    <source>
        <dbReference type="PIRSR" id="PIRSR000149-3"/>
    </source>
</evidence>
<dbReference type="Proteomes" id="UP000748108">
    <property type="component" value="Unassembled WGS sequence"/>
</dbReference>